<reference evidence="2" key="1">
    <citation type="journal article" date="2008" name="Nature">
        <title>The amphioxus genome and the evolution of the chordate karyotype.</title>
        <authorList>
            <consortium name="US DOE Joint Genome Institute (JGI-PGF)"/>
            <person name="Putnam N.H."/>
            <person name="Butts T."/>
            <person name="Ferrier D.E.K."/>
            <person name="Furlong R.F."/>
            <person name="Hellsten U."/>
            <person name="Kawashima T."/>
            <person name="Robinson-Rechavi M."/>
            <person name="Shoguchi E."/>
            <person name="Terry A."/>
            <person name="Yu J.-K."/>
            <person name="Benito-Gutierrez E.L."/>
            <person name="Dubchak I."/>
            <person name="Garcia-Fernandez J."/>
            <person name="Gibson-Brown J.J."/>
            <person name="Grigoriev I.V."/>
            <person name="Horton A.C."/>
            <person name="de Jong P.J."/>
            <person name="Jurka J."/>
            <person name="Kapitonov V.V."/>
            <person name="Kohara Y."/>
            <person name="Kuroki Y."/>
            <person name="Lindquist E."/>
            <person name="Lucas S."/>
            <person name="Osoegawa K."/>
            <person name="Pennacchio L.A."/>
            <person name="Salamov A.A."/>
            <person name="Satou Y."/>
            <person name="Sauka-Spengler T."/>
            <person name="Schmutz J."/>
            <person name="Shin-I T."/>
            <person name="Toyoda A."/>
            <person name="Bronner-Fraser M."/>
            <person name="Fujiyama A."/>
            <person name="Holland L.Z."/>
            <person name="Holland P.W.H."/>
            <person name="Satoh N."/>
            <person name="Rokhsar D.S."/>
        </authorList>
    </citation>
    <scope>NUCLEOTIDE SEQUENCE [LARGE SCALE GENOMIC DNA]</scope>
    <source>
        <strain evidence="2">S238N-H82</strain>
        <tissue evidence="2">Testes</tissue>
    </source>
</reference>
<dbReference type="InParanoid" id="C3Y4Z1"/>
<sequence length="312" mass="33831">MKSLSMINTTVSCDAYHQDKNCHRSTLYINITEMSDKPSRLLMFLTSCLMTYAASVPPIALWPLNREHRLQDISGSGNHGNGVGVSLTSGVYGERGGATMFTDGSYVEFDLDSVGMTTEHSMTILAFVYPTGTDGPVVQILTEGNGVRFGQKDSSTLFISLDKVDGTRLADLTARHALTLNSWNFIGATYSSSSGAVQLWHGGLEVASTVVGREQMAVGGTVRVGFSDEVGGSFRGKVACVQLYDVSLNQEQIEKTSSRCTGLPEGTDIVKEGDNLHFCDVTFSRRPRSESSMFLSCLQKLGRGKLLHAIMR</sequence>
<name>C3Y4Z1_BRAFL</name>
<dbReference type="PANTHER" id="PTHR47635:SF2">
    <property type="entry name" value="LAMG-LIKE JELLYROLL FOLD DOMAIN-CONTAINING PROTEIN"/>
    <property type="match status" value="1"/>
</dbReference>
<dbReference type="Pfam" id="PF13385">
    <property type="entry name" value="Laminin_G_3"/>
    <property type="match status" value="1"/>
</dbReference>
<gene>
    <name evidence="2" type="ORF">BRAFLDRAFT_92404</name>
</gene>
<organism>
    <name type="scientific">Branchiostoma floridae</name>
    <name type="common">Florida lancelet</name>
    <name type="synonym">Amphioxus</name>
    <dbReference type="NCBI Taxonomy" id="7739"/>
    <lineage>
        <taxon>Eukaryota</taxon>
        <taxon>Metazoa</taxon>
        <taxon>Chordata</taxon>
        <taxon>Cephalochordata</taxon>
        <taxon>Leptocardii</taxon>
        <taxon>Amphioxiformes</taxon>
        <taxon>Branchiostomatidae</taxon>
        <taxon>Branchiostoma</taxon>
    </lineage>
</organism>
<proteinExistence type="predicted"/>
<evidence type="ECO:0000313" key="2">
    <source>
        <dbReference type="EMBL" id="EEN64524.1"/>
    </source>
</evidence>
<evidence type="ECO:0008006" key="3">
    <source>
        <dbReference type="Google" id="ProtNLM"/>
    </source>
</evidence>
<dbReference type="SUPFAM" id="SSF49899">
    <property type="entry name" value="Concanavalin A-like lectins/glucanases"/>
    <property type="match status" value="1"/>
</dbReference>
<dbReference type="PANTHER" id="PTHR47635">
    <property type="entry name" value="CUB DOMAIN-CONTAINING PROTEIN"/>
    <property type="match status" value="1"/>
</dbReference>
<keyword evidence="1" id="KW-0472">Membrane</keyword>
<dbReference type="EMBL" id="GG666487">
    <property type="protein sequence ID" value="EEN64524.1"/>
    <property type="molecule type" value="Genomic_DNA"/>
</dbReference>
<evidence type="ECO:0000256" key="1">
    <source>
        <dbReference type="SAM" id="Phobius"/>
    </source>
</evidence>
<dbReference type="eggNOG" id="ENOG502SPKV">
    <property type="taxonomic scope" value="Eukaryota"/>
</dbReference>
<dbReference type="Gene3D" id="2.60.120.200">
    <property type="match status" value="1"/>
</dbReference>
<protein>
    <recommendedName>
        <fullName evidence="3">LamG-like jellyroll fold domain-containing protein</fullName>
    </recommendedName>
</protein>
<dbReference type="InterPro" id="IPR013320">
    <property type="entry name" value="ConA-like_dom_sf"/>
</dbReference>
<accession>C3Y4Z1</accession>
<dbReference type="AlphaFoldDB" id="C3Y4Z1"/>
<keyword evidence="1" id="KW-0812">Transmembrane</keyword>
<feature type="transmembrane region" description="Helical" evidence="1">
    <location>
        <begin position="41"/>
        <end position="64"/>
    </location>
</feature>
<keyword evidence="1" id="KW-1133">Transmembrane helix</keyword>